<dbReference type="EMBL" id="AALC02000002">
    <property type="protein sequence ID" value="EEQ08333.1"/>
    <property type="molecule type" value="Genomic_DNA"/>
</dbReference>
<evidence type="ECO:0000313" key="3">
    <source>
        <dbReference type="Proteomes" id="UP000010319"/>
    </source>
</evidence>
<gene>
    <name evidence="2" type="ORF">yberc0001_9780</name>
</gene>
<name>A0ABM9Y3Q2_YERBE</name>
<sequence>MHVSADPRLAPAVGNKMGPGNAASRGEMKKNYFLSPSRSLFPTARIIMMPRALTE</sequence>
<accession>A0ABM9Y3Q2</accession>
<dbReference type="Proteomes" id="UP000010319">
    <property type="component" value="Unassembled WGS sequence"/>
</dbReference>
<proteinExistence type="predicted"/>
<keyword evidence="3" id="KW-1185">Reference proteome</keyword>
<feature type="region of interest" description="Disordered" evidence="1">
    <location>
        <begin position="1"/>
        <end position="26"/>
    </location>
</feature>
<reference evidence="2" key="1">
    <citation type="submission" date="2008-12" db="EMBL/GenBank/DDBJ databases">
        <title>Annotation of the Yersinia bercovieri ATCC 43970 genome.</title>
        <authorList>
            <person name="Read T.D."/>
            <person name="Akmal A."/>
            <person name="Bishop-Lilly K."/>
            <person name="Chen P.E."/>
            <person name="Cook C."/>
            <person name="Kiley M.P."/>
            <person name="Lentz S."/>
            <person name="Mateczun A."/>
            <person name="Nagarajan N."/>
            <person name="Nolan N."/>
            <person name="Osborne B.I."/>
            <person name="Pop M."/>
            <person name="Sozhamannan S."/>
            <person name="Stewart A.C."/>
            <person name="Sulakvelidze A."/>
            <person name="Thomason B."/>
            <person name="Willner K."/>
            <person name="Zwick M.E."/>
        </authorList>
    </citation>
    <scope>NUCLEOTIDE SEQUENCE [LARGE SCALE GENOMIC DNA]</scope>
    <source>
        <strain evidence="2">ATCC 43970</strain>
    </source>
</reference>
<comment type="caution">
    <text evidence="2">The sequence shown here is derived from an EMBL/GenBank/DDBJ whole genome shotgun (WGS) entry which is preliminary data.</text>
</comment>
<evidence type="ECO:0000313" key="2">
    <source>
        <dbReference type="EMBL" id="EEQ08333.1"/>
    </source>
</evidence>
<evidence type="ECO:0000256" key="1">
    <source>
        <dbReference type="SAM" id="MobiDB-lite"/>
    </source>
</evidence>
<protein>
    <submittedName>
        <fullName evidence="2">Uncharacterized protein</fullName>
    </submittedName>
</protein>
<organism evidence="2 3">
    <name type="scientific">Yersinia bercovieri ATCC 43970</name>
    <dbReference type="NCBI Taxonomy" id="349968"/>
    <lineage>
        <taxon>Bacteria</taxon>
        <taxon>Pseudomonadati</taxon>
        <taxon>Pseudomonadota</taxon>
        <taxon>Gammaproteobacteria</taxon>
        <taxon>Enterobacterales</taxon>
        <taxon>Yersiniaceae</taxon>
        <taxon>Yersinia</taxon>
    </lineage>
</organism>